<reference evidence="1" key="1">
    <citation type="submission" date="2023-05" db="EMBL/GenBank/DDBJ databases">
        <title>Anaerotaeda fermentans gen. nov., sp. nov., a novel anaerobic planctomycete of the new family within the order Sedimentisphaerales isolated from Taman Peninsula, Russia.</title>
        <authorList>
            <person name="Khomyakova M.A."/>
            <person name="Merkel A.Y."/>
            <person name="Slobodkin A.I."/>
        </authorList>
    </citation>
    <scope>NUCLEOTIDE SEQUENCE</scope>
    <source>
        <strain evidence="1">M17dextr</strain>
    </source>
</reference>
<evidence type="ECO:0000313" key="1">
    <source>
        <dbReference type="EMBL" id="MDI6449353.1"/>
    </source>
</evidence>
<name>A0AAW6U2D6_9BACT</name>
<evidence type="ECO:0008006" key="3">
    <source>
        <dbReference type="Google" id="ProtNLM"/>
    </source>
</evidence>
<gene>
    <name evidence="1" type="ORF">QJ522_09900</name>
</gene>
<evidence type="ECO:0000313" key="2">
    <source>
        <dbReference type="Proteomes" id="UP001431776"/>
    </source>
</evidence>
<dbReference type="Proteomes" id="UP001431776">
    <property type="component" value="Unassembled WGS sequence"/>
</dbReference>
<accession>A0AAW6U2D6</accession>
<keyword evidence="2" id="KW-1185">Reference proteome</keyword>
<protein>
    <recommendedName>
        <fullName evidence="3">Transcriptional regulator</fullName>
    </recommendedName>
</protein>
<dbReference type="AlphaFoldDB" id="A0AAW6U2D6"/>
<dbReference type="RefSeq" id="WP_349244761.1">
    <property type="nucleotide sequence ID" value="NZ_JASCXX010000010.1"/>
</dbReference>
<sequence>MNKKLFSDLTKSIKQAGRIRRGERPASRTYTYDAVDVRTLRESVQVSQSQFARVLI</sequence>
<proteinExistence type="predicted"/>
<comment type="caution">
    <text evidence="1">The sequence shown here is derived from an EMBL/GenBank/DDBJ whole genome shotgun (WGS) entry which is preliminary data.</text>
</comment>
<organism evidence="1 2">
    <name type="scientific">Anaerobaca lacustris</name>
    <dbReference type="NCBI Taxonomy" id="3044600"/>
    <lineage>
        <taxon>Bacteria</taxon>
        <taxon>Pseudomonadati</taxon>
        <taxon>Planctomycetota</taxon>
        <taxon>Phycisphaerae</taxon>
        <taxon>Sedimentisphaerales</taxon>
        <taxon>Anaerobacaceae</taxon>
        <taxon>Anaerobaca</taxon>
    </lineage>
</organism>
<dbReference type="EMBL" id="JASCXX010000010">
    <property type="protein sequence ID" value="MDI6449353.1"/>
    <property type="molecule type" value="Genomic_DNA"/>
</dbReference>